<reference evidence="1" key="1">
    <citation type="submission" date="2018-05" db="EMBL/GenBank/DDBJ databases">
        <authorList>
            <person name="Lanie J.A."/>
            <person name="Ng W.-L."/>
            <person name="Kazmierczak K.M."/>
            <person name="Andrzejewski T.M."/>
            <person name="Davidsen T.M."/>
            <person name="Wayne K.J."/>
            <person name="Tettelin H."/>
            <person name="Glass J.I."/>
            <person name="Rusch D."/>
            <person name="Podicherti R."/>
            <person name="Tsui H.-C.T."/>
            <person name="Winkler M.E."/>
        </authorList>
    </citation>
    <scope>NUCLEOTIDE SEQUENCE</scope>
</reference>
<protein>
    <submittedName>
        <fullName evidence="1">Uncharacterized protein</fullName>
    </submittedName>
</protein>
<dbReference type="AlphaFoldDB" id="A0A382AJ09"/>
<proteinExistence type="predicted"/>
<accession>A0A382AJ09</accession>
<name>A0A382AJ09_9ZZZZ</name>
<evidence type="ECO:0000313" key="1">
    <source>
        <dbReference type="EMBL" id="SVB01565.1"/>
    </source>
</evidence>
<sequence length="234" mass="24009">MALQNINIGTLANDGTGDDLREAFIKVNQNFDDLDLRAPESTTASNLGNVGEGIFHQKAGADLQFKKLVSGANITLTASTNGITVNALGGLQQLNVVSDSGSKALVDGDTLNIFGGVGASTTISGNVLTVNTTTELSTDTTPVLGGNLDANGNNLINGGTLTASSFQGTFNGDLTGLVHGVDIRLIAPNTAGFNFGLFNQTVTSIVDWLISITEVDFGSLLVPVGFDFDAGTIA</sequence>
<dbReference type="EMBL" id="UINC01025632">
    <property type="protein sequence ID" value="SVB01565.1"/>
    <property type="molecule type" value="Genomic_DNA"/>
</dbReference>
<organism evidence="1">
    <name type="scientific">marine metagenome</name>
    <dbReference type="NCBI Taxonomy" id="408172"/>
    <lineage>
        <taxon>unclassified sequences</taxon>
        <taxon>metagenomes</taxon>
        <taxon>ecological metagenomes</taxon>
    </lineage>
</organism>
<gene>
    <name evidence="1" type="ORF">METZ01_LOCUS154419</name>
</gene>
<dbReference type="InterPro" id="IPR036240">
    <property type="entry name" value="Gp9-like_sf"/>
</dbReference>
<dbReference type="SUPFAM" id="SSF50017">
    <property type="entry name" value="gp9"/>
    <property type="match status" value="1"/>
</dbReference>